<dbReference type="InterPro" id="IPR022966">
    <property type="entry name" value="RNase_II/R_CS"/>
</dbReference>
<dbReference type="GO" id="GO:0006402">
    <property type="term" value="P:mRNA catabolic process"/>
    <property type="evidence" value="ECO:0007669"/>
    <property type="project" value="TreeGrafter"/>
</dbReference>
<name>A0A140L7U9_9FIRM</name>
<keyword evidence="5 8" id="KW-0378">Hydrolase</keyword>
<dbReference type="NCBIfam" id="TIGR00358">
    <property type="entry name" value="3_prime_RNase"/>
    <property type="match status" value="1"/>
</dbReference>
<dbReference type="PANTHER" id="PTHR23355:SF9">
    <property type="entry name" value="DIS3-LIKE EXONUCLEASE 2"/>
    <property type="match status" value="1"/>
</dbReference>
<keyword evidence="6 8" id="KW-0269">Exonuclease</keyword>
<dbReference type="Pfam" id="PF00773">
    <property type="entry name" value="RNB"/>
    <property type="match status" value="1"/>
</dbReference>
<dbReference type="Pfam" id="PF17876">
    <property type="entry name" value="CSD2"/>
    <property type="match status" value="1"/>
</dbReference>
<protein>
    <recommendedName>
        <fullName evidence="8">Ribonuclease R</fullName>
        <shortName evidence="8">RNase R</shortName>
        <ecNumber evidence="8">3.1.13.1</ecNumber>
    </recommendedName>
</protein>
<dbReference type="AlphaFoldDB" id="A0A140L7U9"/>
<keyword evidence="3 8" id="KW-0963">Cytoplasm</keyword>
<dbReference type="GO" id="GO:0005829">
    <property type="term" value="C:cytosol"/>
    <property type="evidence" value="ECO:0007669"/>
    <property type="project" value="TreeGrafter"/>
</dbReference>
<dbReference type="Gene3D" id="2.40.50.140">
    <property type="entry name" value="Nucleic acid-binding proteins"/>
    <property type="match status" value="3"/>
</dbReference>
<reference evidence="10 11" key="1">
    <citation type="submission" date="2015-12" db="EMBL/GenBank/DDBJ databases">
        <title>Draft genome sequnece of Fervidicola ferrireducens strain Y170.</title>
        <authorList>
            <person name="Patel B.K."/>
        </authorList>
    </citation>
    <scope>NUCLEOTIDE SEQUENCE [LARGE SCALE GENOMIC DNA]</scope>
    <source>
        <strain evidence="10 11">Y170</strain>
    </source>
</reference>
<dbReference type="Pfam" id="PF00575">
    <property type="entry name" value="S1"/>
    <property type="match status" value="1"/>
</dbReference>
<dbReference type="FunCoup" id="A0A140L7U9">
    <property type="interactions" value="273"/>
</dbReference>
<keyword evidence="11" id="KW-1185">Reference proteome</keyword>
<dbReference type="GO" id="GO:0008859">
    <property type="term" value="F:exoribonuclease II activity"/>
    <property type="evidence" value="ECO:0007669"/>
    <property type="project" value="UniProtKB-UniRule"/>
</dbReference>
<comment type="function">
    <text evidence="8">3'-5' exoribonuclease that releases 5'-nucleoside monophosphates and is involved in maturation of structured RNAs.</text>
</comment>
<dbReference type="InterPro" id="IPR003029">
    <property type="entry name" value="S1_domain"/>
</dbReference>
<dbReference type="EC" id="3.1.13.1" evidence="8"/>
<dbReference type="SMART" id="SM00955">
    <property type="entry name" value="RNB"/>
    <property type="match status" value="1"/>
</dbReference>
<dbReference type="EMBL" id="LOED01000018">
    <property type="protein sequence ID" value="KXG76624.1"/>
    <property type="molecule type" value="Genomic_DNA"/>
</dbReference>
<dbReference type="SMART" id="SM00357">
    <property type="entry name" value="CSP"/>
    <property type="match status" value="2"/>
</dbReference>
<evidence type="ECO:0000256" key="5">
    <source>
        <dbReference type="ARBA" id="ARBA00022801"/>
    </source>
</evidence>
<organism evidence="10 11">
    <name type="scientific">Fervidicola ferrireducens</name>
    <dbReference type="NCBI Taxonomy" id="520764"/>
    <lineage>
        <taxon>Bacteria</taxon>
        <taxon>Bacillati</taxon>
        <taxon>Bacillota</taxon>
        <taxon>Clostridia</taxon>
        <taxon>Thermosediminibacterales</taxon>
        <taxon>Thermosediminibacteraceae</taxon>
        <taxon>Fervidicola</taxon>
    </lineage>
</organism>
<dbReference type="HAMAP" id="MF_01895">
    <property type="entry name" value="RNase_R"/>
    <property type="match status" value="1"/>
</dbReference>
<dbReference type="PROSITE" id="PS50126">
    <property type="entry name" value="S1"/>
    <property type="match status" value="1"/>
</dbReference>
<dbReference type="InParanoid" id="A0A140L7U9"/>
<evidence type="ECO:0000256" key="1">
    <source>
        <dbReference type="ARBA" id="ARBA00001849"/>
    </source>
</evidence>
<dbReference type="InterPro" id="IPR011805">
    <property type="entry name" value="RNase_R"/>
</dbReference>
<dbReference type="PANTHER" id="PTHR23355">
    <property type="entry name" value="RIBONUCLEASE"/>
    <property type="match status" value="1"/>
</dbReference>
<comment type="subcellular location">
    <subcellularLocation>
        <location evidence="2 8">Cytoplasm</location>
    </subcellularLocation>
</comment>
<evidence type="ECO:0000256" key="4">
    <source>
        <dbReference type="ARBA" id="ARBA00022722"/>
    </source>
</evidence>
<sequence length="709" mass="81778">MDIKLRLKEKILELMKSEGYRPMTEGEILVALDLDIKEADLLLKTLQSMEKEGLVVKNRKGRYGLPERMNLVVGHLEGNPKGYAFLIPDNPEMEDIYIGLENLNGAVHGDRVIVRPLFKPSGGRLEGEVVRILKRASTRIVGTIECRKQFAFVTPDDKRFYFDVFVPKSDTAGAKSGQKVVVSITRWPEGRRNPEGRVTEILGYEDEPGIDVLAVIKKYNLPLEFPEKVLRQAEQIPEEITDEELKGRLDLRNEKIVTIDGEDAKDLDDAVSVKKIPGGYRLGVHIADVSYYVKEDTPLDKEARKRGCSVYLVDRVIPMLPPKLSNGICSLNPKVPRLTMSVIIDFDESARVKSYQITPSVIRTCERMTYTAVNKILEENDEETIKRYEYLIEDFKLMEELAAKLNRKRFERGSLDFNFEEAKVILDENGRPVEIRKEERRTGERIIEEFMLAANEVIAEHMYWLKVPFVYRVHEIPNMEKMYALQEFLHNLGYSIKGIKNIKPKALQQILEAVKGKPEERVVSTVLLRSLKRARYSEENLGHFGLASHYYTHFTSPIRRYPDLVIHRILREQLEGKLNEERQEDLNEVLGRIAKHSSERERIAEEAERETVQLKMAEYMAGKIGEVFPGIISSVTPFGFFVELENTVEGLVHVSTLEDDFYRFDEKSITLRGERTKKVFKIGDRVKVRVARVNKNERQIDFIFEEKLD</sequence>
<evidence type="ECO:0000313" key="10">
    <source>
        <dbReference type="EMBL" id="KXG76624.1"/>
    </source>
</evidence>
<dbReference type="InterPro" id="IPR004476">
    <property type="entry name" value="RNase_II/RNase_R"/>
</dbReference>
<dbReference type="SMART" id="SM00316">
    <property type="entry name" value="S1"/>
    <property type="match status" value="1"/>
</dbReference>
<feature type="domain" description="S1 motif" evidence="9">
    <location>
        <begin position="625"/>
        <end position="705"/>
    </location>
</feature>
<keyword evidence="4 8" id="KW-0540">Nuclease</keyword>
<dbReference type="NCBIfam" id="TIGR02063">
    <property type="entry name" value="RNase_R"/>
    <property type="match status" value="1"/>
</dbReference>
<dbReference type="PATRIC" id="fig|520764.3.peg.1630"/>
<comment type="catalytic activity">
    <reaction evidence="1 8">
        <text>Exonucleolytic cleavage in the 3'- to 5'-direction to yield nucleoside 5'-phosphates.</text>
        <dbReference type="EC" id="3.1.13.1"/>
    </reaction>
</comment>
<evidence type="ECO:0000256" key="6">
    <source>
        <dbReference type="ARBA" id="ARBA00022839"/>
    </source>
</evidence>
<evidence type="ECO:0000256" key="2">
    <source>
        <dbReference type="ARBA" id="ARBA00004496"/>
    </source>
</evidence>
<dbReference type="InterPro" id="IPR012340">
    <property type="entry name" value="NA-bd_OB-fold"/>
</dbReference>
<accession>A0A140L7U9</accession>
<dbReference type="InterPro" id="IPR011129">
    <property type="entry name" value="CSD"/>
</dbReference>
<dbReference type="InterPro" id="IPR001900">
    <property type="entry name" value="RNase_II/R"/>
</dbReference>
<dbReference type="GO" id="GO:0003723">
    <property type="term" value="F:RNA binding"/>
    <property type="evidence" value="ECO:0007669"/>
    <property type="project" value="UniProtKB-UniRule"/>
</dbReference>
<dbReference type="Pfam" id="PF08206">
    <property type="entry name" value="OB_RNB"/>
    <property type="match status" value="1"/>
</dbReference>
<evidence type="ECO:0000256" key="7">
    <source>
        <dbReference type="ARBA" id="ARBA00022884"/>
    </source>
</evidence>
<proteinExistence type="inferred from homology"/>
<dbReference type="STRING" id="520764.AN618_15170"/>
<dbReference type="SUPFAM" id="SSF50249">
    <property type="entry name" value="Nucleic acid-binding proteins"/>
    <property type="match status" value="4"/>
</dbReference>
<keyword evidence="7 8" id="KW-0694">RNA-binding</keyword>
<evidence type="ECO:0000313" key="11">
    <source>
        <dbReference type="Proteomes" id="UP000070427"/>
    </source>
</evidence>
<dbReference type="RefSeq" id="WP_245628450.1">
    <property type="nucleotide sequence ID" value="NZ_LOED01000018.1"/>
</dbReference>
<comment type="similarity">
    <text evidence="8">Belongs to the RNR ribonuclease family. RNase R subfamily.</text>
</comment>
<dbReference type="CDD" id="cd04471">
    <property type="entry name" value="S1_RNase_R"/>
    <property type="match status" value="1"/>
</dbReference>
<comment type="caution">
    <text evidence="10">The sequence shown here is derived from an EMBL/GenBank/DDBJ whole genome shotgun (WGS) entry which is preliminary data.</text>
</comment>
<evidence type="ECO:0000256" key="3">
    <source>
        <dbReference type="ARBA" id="ARBA00022490"/>
    </source>
</evidence>
<dbReference type="Proteomes" id="UP000070427">
    <property type="component" value="Unassembled WGS sequence"/>
</dbReference>
<dbReference type="InterPro" id="IPR050180">
    <property type="entry name" value="RNR_Ribonuclease"/>
</dbReference>
<dbReference type="PROSITE" id="PS01175">
    <property type="entry name" value="RIBONUCLEASE_II"/>
    <property type="match status" value="1"/>
</dbReference>
<dbReference type="InterPro" id="IPR040476">
    <property type="entry name" value="CSD2"/>
</dbReference>
<gene>
    <name evidence="8 10" type="primary">rnr</name>
    <name evidence="10" type="ORF">AN618_15170</name>
</gene>
<evidence type="ECO:0000256" key="8">
    <source>
        <dbReference type="HAMAP-Rule" id="MF_01895"/>
    </source>
</evidence>
<dbReference type="InterPro" id="IPR013223">
    <property type="entry name" value="RNase_B_OB_dom"/>
</dbReference>
<evidence type="ECO:0000259" key="9">
    <source>
        <dbReference type="PROSITE" id="PS50126"/>
    </source>
</evidence>